<keyword evidence="1" id="KW-1133">Transmembrane helix</keyword>
<feature type="transmembrane region" description="Helical" evidence="1">
    <location>
        <begin position="177"/>
        <end position="202"/>
    </location>
</feature>
<sequence length="293" mass="31409">MLLTRGPVNAGRPLAFNEEHASPLIQILTGLFLSFSISAVVAQFATKTAMSKRLIGADYVLLGALVLAIGHSAALLSPAGQFIGNTQTGLTRDTVLRAWEALYSAEILSVLSLVAAKGSLLILLDAATPFTTHRRMLYGTSAITVFWGLSAVFLITFQCPSPHRSNITNPQCINIRAVRIFIASMNVVTDLALAIVPTIMVLPLQLSPEKRLTLLIAVWSRMVVVFACAGQIYYIYALPPNSDLLNAIWRVVVAGQAIQVSSIMTSAVPFLKPFMMSLDSGLLGANRAGVTPT</sequence>
<dbReference type="HOGENOM" id="CLU_036632_5_0_1"/>
<feature type="transmembrane region" description="Helical" evidence="1">
    <location>
        <begin position="214"/>
        <end position="236"/>
    </location>
</feature>
<protein>
    <recommendedName>
        <fullName evidence="2">Rhodopsin domain-containing protein</fullName>
    </recommendedName>
</protein>
<evidence type="ECO:0000313" key="4">
    <source>
        <dbReference type="EMBL" id="EFQ87540.1"/>
    </source>
</evidence>
<evidence type="ECO:0000313" key="5">
    <source>
        <dbReference type="Proteomes" id="UP000001067"/>
    </source>
</evidence>
<dbReference type="PANTHER" id="PTHR38794">
    <property type="entry name" value="INTEGRAL MEMBRANE PROTEIN"/>
    <property type="match status" value="1"/>
</dbReference>
<name>E3S3A9_PYRTT</name>
<feature type="transmembrane region" description="Helical" evidence="1">
    <location>
        <begin position="57"/>
        <end position="83"/>
    </location>
</feature>
<dbReference type="KEGG" id="pte:PTT_16942"/>
<accession>E3S3A9</accession>
<feature type="transmembrane region" description="Helical" evidence="1">
    <location>
        <begin position="248"/>
        <end position="271"/>
    </location>
</feature>
<evidence type="ECO:0000256" key="1">
    <source>
        <dbReference type="SAM" id="Phobius"/>
    </source>
</evidence>
<dbReference type="OrthoDB" id="3918601at2759"/>
<dbReference type="EMBL" id="GL536959">
    <property type="protein sequence ID" value="EFQ87538.1"/>
    <property type="molecule type" value="Genomic_DNA"/>
</dbReference>
<dbReference type="EMBL" id="GL536958">
    <property type="protein sequence ID" value="EFQ87540.1"/>
    <property type="molecule type" value="Genomic_DNA"/>
</dbReference>
<keyword evidence="5" id="KW-1185">Reference proteome</keyword>
<dbReference type="AlphaFoldDB" id="E3S3A9"/>
<feature type="domain" description="Rhodopsin" evidence="2">
    <location>
        <begin position="44"/>
        <end position="274"/>
    </location>
</feature>
<evidence type="ECO:0000313" key="3">
    <source>
        <dbReference type="EMBL" id="EFQ87538.1"/>
    </source>
</evidence>
<organism evidence="5">
    <name type="scientific">Pyrenophora teres f. teres (strain 0-1)</name>
    <name type="common">Barley net blotch fungus</name>
    <name type="synonym">Drechslera teres f. teres</name>
    <dbReference type="NCBI Taxonomy" id="861557"/>
    <lineage>
        <taxon>Eukaryota</taxon>
        <taxon>Fungi</taxon>
        <taxon>Dikarya</taxon>
        <taxon>Ascomycota</taxon>
        <taxon>Pezizomycotina</taxon>
        <taxon>Dothideomycetes</taxon>
        <taxon>Pleosporomycetidae</taxon>
        <taxon>Pleosporales</taxon>
        <taxon>Pleosporineae</taxon>
        <taxon>Pleosporaceae</taxon>
        <taxon>Pyrenophora</taxon>
    </lineage>
</organism>
<feature type="transmembrane region" description="Helical" evidence="1">
    <location>
        <begin position="136"/>
        <end position="157"/>
    </location>
</feature>
<dbReference type="InterPro" id="IPR049326">
    <property type="entry name" value="Rhodopsin_dom_fungi"/>
</dbReference>
<reference evidence="4 5" key="1">
    <citation type="journal article" date="2010" name="Genome Biol.">
        <title>A first genome assembly of the barley fungal pathogen Pyrenophora teres f. teres.</title>
        <authorList>
            <person name="Ellwood S.R."/>
            <person name="Liu Z."/>
            <person name="Syme R.A."/>
            <person name="Lai Z."/>
            <person name="Hane J.K."/>
            <person name="Keiper F."/>
            <person name="Moffat C.S."/>
            <person name="Oliver R.P."/>
            <person name="Friesen T.L."/>
        </authorList>
    </citation>
    <scope>NUCLEOTIDE SEQUENCE [LARGE SCALE GENOMIC DNA]</scope>
    <source>
        <strain evidence="4 5">0-1</strain>
    </source>
</reference>
<dbReference type="PANTHER" id="PTHR38794:SF1">
    <property type="entry name" value="INTEGRAL MEMBRANE PROTEIN"/>
    <property type="match status" value="1"/>
</dbReference>
<dbReference type="Proteomes" id="UP000001067">
    <property type="component" value="Unassembled WGS sequence"/>
</dbReference>
<keyword evidence="1" id="KW-0812">Transmembrane</keyword>
<keyword evidence="1" id="KW-0472">Membrane</keyword>
<evidence type="ECO:0000259" key="2">
    <source>
        <dbReference type="Pfam" id="PF20684"/>
    </source>
</evidence>
<proteinExistence type="predicted"/>
<dbReference type="Pfam" id="PF20684">
    <property type="entry name" value="Fung_rhodopsin"/>
    <property type="match status" value="1"/>
</dbReference>
<gene>
    <name evidence="4" type="ORF">PTT_16942</name>
    <name evidence="3" type="ORF">PTT_16945</name>
</gene>
<feature type="transmembrane region" description="Helical" evidence="1">
    <location>
        <begin position="24"/>
        <end position="45"/>
    </location>
</feature>
<dbReference type="KEGG" id="pte:PTT_16945"/>